<protein>
    <submittedName>
        <fullName evidence="3">Transposase</fullName>
    </submittedName>
</protein>
<dbReference type="PANTHER" id="PTHR35004">
    <property type="entry name" value="TRANSPOSASE RV3428C-RELATED"/>
    <property type="match status" value="1"/>
</dbReference>
<dbReference type="RefSeq" id="WP_310287402.1">
    <property type="nucleotide sequence ID" value="NZ_BAAAWO010000001.1"/>
</dbReference>
<organism evidence="3 4">
    <name type="scientific">Paeniglutamicibacter sulfureus</name>
    <dbReference type="NCBI Taxonomy" id="43666"/>
    <lineage>
        <taxon>Bacteria</taxon>
        <taxon>Bacillati</taxon>
        <taxon>Actinomycetota</taxon>
        <taxon>Actinomycetes</taxon>
        <taxon>Micrococcales</taxon>
        <taxon>Micrococcaceae</taxon>
        <taxon>Paeniglutamicibacter</taxon>
    </lineage>
</organism>
<dbReference type="EMBL" id="JAVDYI010000001">
    <property type="protein sequence ID" value="MDR7356547.1"/>
    <property type="molecule type" value="Genomic_DNA"/>
</dbReference>
<accession>A0ABU2BD21</accession>
<feature type="region of interest" description="Disordered" evidence="1">
    <location>
        <begin position="1"/>
        <end position="36"/>
    </location>
</feature>
<dbReference type="PANTHER" id="PTHR35004:SF6">
    <property type="entry name" value="TRANSPOSASE"/>
    <property type="match status" value="1"/>
</dbReference>
<evidence type="ECO:0000313" key="4">
    <source>
        <dbReference type="Proteomes" id="UP001183817"/>
    </source>
</evidence>
<dbReference type="PROSITE" id="PS50994">
    <property type="entry name" value="INTEGRASE"/>
    <property type="match status" value="1"/>
</dbReference>
<dbReference type="Gene3D" id="3.30.420.10">
    <property type="entry name" value="Ribonuclease H-like superfamily/Ribonuclease H"/>
    <property type="match status" value="1"/>
</dbReference>
<feature type="compositionally biased region" description="Basic and acidic residues" evidence="1">
    <location>
        <begin position="493"/>
        <end position="505"/>
    </location>
</feature>
<dbReference type="SUPFAM" id="SSF53098">
    <property type="entry name" value="Ribonuclease H-like"/>
    <property type="match status" value="1"/>
</dbReference>
<sequence length="505" mass="55883">MPLALIPEQRPETFVAADPPPATPAPSSAPVKGPVKRSERAEQIALFRYQLIREAADDQLGAKARGVMVRALATQYHPWPFGGTKRFSRESIDRWIKAWKKDGFDGLKPTQRAQGPITEPRVLLLAETLKREKPHGTAAQIKRIIATTLGDAPSETTLLRHFRSLDISTGVPGAATGRFETEESNEIWVGDALHGPRIEGRKTYLFAFLDDHSRMVVASRWAFAEDTVRLAAVLRPALQTHGIPRQVYVDNGSAFADKALQRVTAKLGIRLVHSAPYRPQGRGKIERFFNTVTQQFLGEITVTNQPSLPGTGQGSEISTLQELNALFTSWVQVLYHRTIHSTTGQTPLERWDASWVKRTPVRKSPDQVSEAFLWSEKRKVTKTATISLLGNTYQVDPVLAGTRVELIYDPFDLAAPIAVHSHLGVPAGTATLLQIRRHVHPKAKNAAADRDAGAQNVSTGIDYLRLLEDQHKHTMSGAPISFEKLATPSRNTDTAKAHHRQENTP</sequence>
<keyword evidence="4" id="KW-1185">Reference proteome</keyword>
<name>A0ABU2BD21_9MICC</name>
<comment type="caution">
    <text evidence="3">The sequence shown here is derived from an EMBL/GenBank/DDBJ whole genome shotgun (WGS) entry which is preliminary data.</text>
</comment>
<dbReference type="InterPro" id="IPR001584">
    <property type="entry name" value="Integrase_cat-core"/>
</dbReference>
<dbReference type="InterPro" id="IPR012337">
    <property type="entry name" value="RNaseH-like_sf"/>
</dbReference>
<dbReference type="InterPro" id="IPR036397">
    <property type="entry name" value="RNaseH_sf"/>
</dbReference>
<feature type="region of interest" description="Disordered" evidence="1">
    <location>
        <begin position="477"/>
        <end position="505"/>
    </location>
</feature>
<dbReference type="Proteomes" id="UP001183817">
    <property type="component" value="Unassembled WGS sequence"/>
</dbReference>
<proteinExistence type="predicted"/>
<dbReference type="Pfam" id="PF00665">
    <property type="entry name" value="rve"/>
    <property type="match status" value="1"/>
</dbReference>
<dbReference type="InterPro" id="IPR015378">
    <property type="entry name" value="Transposase-like_Mu_C"/>
</dbReference>
<feature type="domain" description="Integrase catalytic" evidence="2">
    <location>
        <begin position="179"/>
        <end position="355"/>
    </location>
</feature>
<evidence type="ECO:0000313" key="3">
    <source>
        <dbReference type="EMBL" id="MDR7356547.1"/>
    </source>
</evidence>
<evidence type="ECO:0000259" key="2">
    <source>
        <dbReference type="PROSITE" id="PS50994"/>
    </source>
</evidence>
<evidence type="ECO:0000256" key="1">
    <source>
        <dbReference type="SAM" id="MobiDB-lite"/>
    </source>
</evidence>
<dbReference type="Pfam" id="PF09299">
    <property type="entry name" value="Mu-transpos_C"/>
    <property type="match status" value="1"/>
</dbReference>
<gene>
    <name evidence="3" type="ORF">J2S64_000238</name>
</gene>
<reference evidence="3 4" key="1">
    <citation type="submission" date="2023-07" db="EMBL/GenBank/DDBJ databases">
        <title>Sequencing the genomes of 1000 actinobacteria strains.</title>
        <authorList>
            <person name="Klenk H.-P."/>
        </authorList>
    </citation>
    <scope>NUCLEOTIDE SEQUENCE [LARGE SCALE GENOMIC DNA]</scope>
    <source>
        <strain evidence="3 4">DSM 20167</strain>
    </source>
</reference>